<proteinExistence type="predicted"/>
<evidence type="ECO:0000313" key="1">
    <source>
        <dbReference type="EMBL" id="KIK39436.1"/>
    </source>
</evidence>
<protein>
    <submittedName>
        <fullName evidence="1">Uncharacterized protein</fullName>
    </submittedName>
</protein>
<accession>A0A0D0ACK9</accession>
<sequence>MEPITRFPFAELPVDLYDAKSPYSSALALCRVSKVVRRVVLPELLHTILLPDSRHLVKFVHALRMQKAYKEKGSDLHFEYTRRVRKMWIVSHGGNLTKPAHSPHPSRAYALSSSESPLDISLMAPILLSAPSLALSWTSLDLLVECLEHAWKSCAATHVDNDPSPLPWSTQTLTLSCTPPTAGTRWECLTDTPQGSAFLGSISHLSTNPYACDCKSHKTNLCEEYCLPQWLKIAPWASFKSLQTVFLPYPRIKLAVDQFALIFTGIDSHVELLTLSASLLRDHSDCIPKEVKGFADACPGKEPVRSDDIRLKVSDSCIRWYTRDGWEKVWACML</sequence>
<dbReference type="Proteomes" id="UP000054485">
    <property type="component" value="Unassembled WGS sequence"/>
</dbReference>
<dbReference type="STRING" id="930992.A0A0D0ACK9"/>
<dbReference type="HOGENOM" id="CLU_830447_0_0_1"/>
<organism evidence="1 2">
    <name type="scientific">Suillus luteus UH-Slu-Lm8-n1</name>
    <dbReference type="NCBI Taxonomy" id="930992"/>
    <lineage>
        <taxon>Eukaryota</taxon>
        <taxon>Fungi</taxon>
        <taxon>Dikarya</taxon>
        <taxon>Basidiomycota</taxon>
        <taxon>Agaricomycotina</taxon>
        <taxon>Agaricomycetes</taxon>
        <taxon>Agaricomycetidae</taxon>
        <taxon>Boletales</taxon>
        <taxon>Suillineae</taxon>
        <taxon>Suillaceae</taxon>
        <taxon>Suillus</taxon>
    </lineage>
</organism>
<keyword evidence="2" id="KW-1185">Reference proteome</keyword>
<evidence type="ECO:0000313" key="2">
    <source>
        <dbReference type="Proteomes" id="UP000054485"/>
    </source>
</evidence>
<reference evidence="1 2" key="1">
    <citation type="submission" date="2014-04" db="EMBL/GenBank/DDBJ databases">
        <authorList>
            <consortium name="DOE Joint Genome Institute"/>
            <person name="Kuo A."/>
            <person name="Ruytinx J."/>
            <person name="Rineau F."/>
            <person name="Colpaert J."/>
            <person name="Kohler A."/>
            <person name="Nagy L.G."/>
            <person name="Floudas D."/>
            <person name="Copeland A."/>
            <person name="Barry K.W."/>
            <person name="Cichocki N."/>
            <person name="Veneault-Fourrey C."/>
            <person name="LaButti K."/>
            <person name="Lindquist E.A."/>
            <person name="Lipzen A."/>
            <person name="Lundell T."/>
            <person name="Morin E."/>
            <person name="Murat C."/>
            <person name="Sun H."/>
            <person name="Tunlid A."/>
            <person name="Henrissat B."/>
            <person name="Grigoriev I.V."/>
            <person name="Hibbett D.S."/>
            <person name="Martin F."/>
            <person name="Nordberg H.P."/>
            <person name="Cantor M.N."/>
            <person name="Hua S.X."/>
        </authorList>
    </citation>
    <scope>NUCLEOTIDE SEQUENCE [LARGE SCALE GENOMIC DNA]</scope>
    <source>
        <strain evidence="1 2">UH-Slu-Lm8-n1</strain>
    </source>
</reference>
<gene>
    <name evidence="1" type="ORF">CY34DRAFT_335459</name>
</gene>
<reference evidence="2" key="2">
    <citation type="submission" date="2015-01" db="EMBL/GenBank/DDBJ databases">
        <title>Evolutionary Origins and Diversification of the Mycorrhizal Mutualists.</title>
        <authorList>
            <consortium name="DOE Joint Genome Institute"/>
            <consortium name="Mycorrhizal Genomics Consortium"/>
            <person name="Kohler A."/>
            <person name="Kuo A."/>
            <person name="Nagy L.G."/>
            <person name="Floudas D."/>
            <person name="Copeland A."/>
            <person name="Barry K.W."/>
            <person name="Cichocki N."/>
            <person name="Veneault-Fourrey C."/>
            <person name="LaButti K."/>
            <person name="Lindquist E.A."/>
            <person name="Lipzen A."/>
            <person name="Lundell T."/>
            <person name="Morin E."/>
            <person name="Murat C."/>
            <person name="Riley R."/>
            <person name="Ohm R."/>
            <person name="Sun H."/>
            <person name="Tunlid A."/>
            <person name="Henrissat B."/>
            <person name="Grigoriev I.V."/>
            <person name="Hibbett D.S."/>
            <person name="Martin F."/>
        </authorList>
    </citation>
    <scope>NUCLEOTIDE SEQUENCE [LARGE SCALE GENOMIC DNA]</scope>
    <source>
        <strain evidence="2">UH-Slu-Lm8-n1</strain>
    </source>
</reference>
<dbReference type="AlphaFoldDB" id="A0A0D0ACK9"/>
<dbReference type="OrthoDB" id="2606310at2759"/>
<name>A0A0D0ACK9_9AGAM</name>
<dbReference type="EMBL" id="KN835342">
    <property type="protein sequence ID" value="KIK39436.1"/>
    <property type="molecule type" value="Genomic_DNA"/>
</dbReference>
<dbReference type="InParanoid" id="A0A0D0ACK9"/>